<reference evidence="2" key="1">
    <citation type="journal article" date="2022" name="Int. J. Mol. Sci.">
        <title>Draft Genome of Tanacetum Coccineum: Genomic Comparison of Closely Related Tanacetum-Family Plants.</title>
        <authorList>
            <person name="Yamashiro T."/>
            <person name="Shiraishi A."/>
            <person name="Nakayama K."/>
            <person name="Satake H."/>
        </authorList>
    </citation>
    <scope>NUCLEOTIDE SEQUENCE</scope>
</reference>
<keyword evidence="3" id="KW-1185">Reference proteome</keyword>
<evidence type="ECO:0000313" key="2">
    <source>
        <dbReference type="EMBL" id="GJT03896.1"/>
    </source>
</evidence>
<feature type="region of interest" description="Disordered" evidence="1">
    <location>
        <begin position="123"/>
        <end position="144"/>
    </location>
</feature>
<dbReference type="Proteomes" id="UP001151760">
    <property type="component" value="Unassembled WGS sequence"/>
</dbReference>
<evidence type="ECO:0000256" key="1">
    <source>
        <dbReference type="SAM" id="MobiDB-lite"/>
    </source>
</evidence>
<sequence>MRKGRNKGCIIDSSSDSRLFILASLVILNGNKVLKRTVREVEQEYEPSSAEEKQDRRNEMKARGTLLMALPNKDQLKLKFYKKCKFSMVAIEKRYGGNKESKKVQRTLLKPKYKNFAGSSSETIDQTFDSTNNNSNSSTNEADNTTYGVNAAYTQSNLTSGDNLSGVVICAFLASRPNSPQLAQEDLEQIDPDDLEEIDLQWEIAMLTIRARRFIKRTGTKLDVNGQRVGFDRSKVECYNCHKNDGIGGYDWSYQAKEEHPTNYALMAHTSLGSSSSSDSE</sequence>
<comment type="caution">
    <text evidence="2">The sequence shown here is derived from an EMBL/GenBank/DDBJ whole genome shotgun (WGS) entry which is preliminary data.</text>
</comment>
<dbReference type="EMBL" id="BQNB010012466">
    <property type="protein sequence ID" value="GJT03896.1"/>
    <property type="molecule type" value="Genomic_DNA"/>
</dbReference>
<accession>A0ABQ5ANK1</accession>
<organism evidence="2 3">
    <name type="scientific">Tanacetum coccineum</name>
    <dbReference type="NCBI Taxonomy" id="301880"/>
    <lineage>
        <taxon>Eukaryota</taxon>
        <taxon>Viridiplantae</taxon>
        <taxon>Streptophyta</taxon>
        <taxon>Embryophyta</taxon>
        <taxon>Tracheophyta</taxon>
        <taxon>Spermatophyta</taxon>
        <taxon>Magnoliopsida</taxon>
        <taxon>eudicotyledons</taxon>
        <taxon>Gunneridae</taxon>
        <taxon>Pentapetalae</taxon>
        <taxon>asterids</taxon>
        <taxon>campanulids</taxon>
        <taxon>Asterales</taxon>
        <taxon>Asteraceae</taxon>
        <taxon>Asteroideae</taxon>
        <taxon>Anthemideae</taxon>
        <taxon>Anthemidinae</taxon>
        <taxon>Tanacetum</taxon>
    </lineage>
</organism>
<evidence type="ECO:0000313" key="3">
    <source>
        <dbReference type="Proteomes" id="UP001151760"/>
    </source>
</evidence>
<name>A0ABQ5ANK1_9ASTR</name>
<proteinExistence type="predicted"/>
<reference evidence="2" key="2">
    <citation type="submission" date="2022-01" db="EMBL/GenBank/DDBJ databases">
        <authorList>
            <person name="Yamashiro T."/>
            <person name="Shiraishi A."/>
            <person name="Satake H."/>
            <person name="Nakayama K."/>
        </authorList>
    </citation>
    <scope>NUCLEOTIDE SEQUENCE</scope>
</reference>
<protein>
    <submittedName>
        <fullName evidence="2">Uncharacterized protein</fullName>
    </submittedName>
</protein>
<feature type="non-terminal residue" evidence="2">
    <location>
        <position position="281"/>
    </location>
</feature>
<feature type="compositionally biased region" description="Low complexity" evidence="1">
    <location>
        <begin position="130"/>
        <end position="144"/>
    </location>
</feature>
<gene>
    <name evidence="2" type="ORF">Tco_0838358</name>
</gene>